<dbReference type="GO" id="GO:0016020">
    <property type="term" value="C:membrane"/>
    <property type="evidence" value="ECO:0007669"/>
    <property type="project" value="TreeGrafter"/>
</dbReference>
<feature type="domain" description="ABC transporter" evidence="5">
    <location>
        <begin position="13"/>
        <end position="68"/>
    </location>
</feature>
<protein>
    <recommendedName>
        <fullName evidence="5">ABC transporter domain-containing protein</fullName>
    </recommendedName>
</protein>
<dbReference type="InterPro" id="IPR050173">
    <property type="entry name" value="ABC_transporter_C-like"/>
</dbReference>
<keyword evidence="3" id="KW-0547">Nucleotide-binding</keyword>
<evidence type="ECO:0000256" key="1">
    <source>
        <dbReference type="ARBA" id="ARBA00004127"/>
    </source>
</evidence>
<comment type="subcellular location">
    <subcellularLocation>
        <location evidence="1">Endomembrane system</location>
        <topology evidence="1">Multi-pass membrane protein</topology>
    </subcellularLocation>
</comment>
<dbReference type="GO" id="GO:0012505">
    <property type="term" value="C:endomembrane system"/>
    <property type="evidence" value="ECO:0007669"/>
    <property type="project" value="UniProtKB-SubCell"/>
</dbReference>
<name>A0A1V9YLS1_9STRA</name>
<dbReference type="SUPFAM" id="SSF52540">
    <property type="entry name" value="P-loop containing nucleoside triphosphate hydrolases"/>
    <property type="match status" value="1"/>
</dbReference>
<dbReference type="PANTHER" id="PTHR24223">
    <property type="entry name" value="ATP-BINDING CASSETTE SUB-FAMILY C"/>
    <property type="match status" value="1"/>
</dbReference>
<dbReference type="GO" id="GO:0042626">
    <property type="term" value="F:ATPase-coupled transmembrane transporter activity"/>
    <property type="evidence" value="ECO:0007669"/>
    <property type="project" value="TreeGrafter"/>
</dbReference>
<evidence type="ECO:0000256" key="4">
    <source>
        <dbReference type="ARBA" id="ARBA00022840"/>
    </source>
</evidence>
<dbReference type="Pfam" id="PF00005">
    <property type="entry name" value="ABC_tran"/>
    <property type="match status" value="1"/>
</dbReference>
<evidence type="ECO:0000313" key="6">
    <source>
        <dbReference type="EMBL" id="OQR86668.1"/>
    </source>
</evidence>
<reference evidence="6 7" key="1">
    <citation type="journal article" date="2014" name="Genome Biol. Evol.">
        <title>The secreted proteins of Achlya hypogyna and Thraustotheca clavata identify the ancestral oomycete secretome and reveal gene acquisitions by horizontal gene transfer.</title>
        <authorList>
            <person name="Misner I."/>
            <person name="Blouin N."/>
            <person name="Leonard G."/>
            <person name="Richards T.A."/>
            <person name="Lane C.E."/>
        </authorList>
    </citation>
    <scope>NUCLEOTIDE SEQUENCE [LARGE SCALE GENOMIC DNA]</scope>
    <source>
        <strain evidence="6 7">ATCC 34112</strain>
    </source>
</reference>
<dbReference type="InterPro" id="IPR003439">
    <property type="entry name" value="ABC_transporter-like_ATP-bd"/>
</dbReference>
<dbReference type="InterPro" id="IPR027417">
    <property type="entry name" value="P-loop_NTPase"/>
</dbReference>
<dbReference type="AlphaFoldDB" id="A0A1V9YLS1"/>
<evidence type="ECO:0000259" key="5">
    <source>
        <dbReference type="Pfam" id="PF00005"/>
    </source>
</evidence>
<dbReference type="OrthoDB" id="6500128at2759"/>
<dbReference type="Gene3D" id="3.40.50.300">
    <property type="entry name" value="P-loop containing nucleotide triphosphate hydrolases"/>
    <property type="match status" value="1"/>
</dbReference>
<proteinExistence type="predicted"/>
<keyword evidence="7" id="KW-1185">Reference proteome</keyword>
<keyword evidence="2" id="KW-0677">Repeat</keyword>
<dbReference type="GO" id="GO:0005524">
    <property type="term" value="F:ATP binding"/>
    <property type="evidence" value="ECO:0007669"/>
    <property type="project" value="UniProtKB-KW"/>
</dbReference>
<dbReference type="PANTHER" id="PTHR24223:SF443">
    <property type="entry name" value="MULTIDRUG-RESISTANCE LIKE PROTEIN 1, ISOFORM I"/>
    <property type="match status" value="1"/>
</dbReference>
<sequence length="93" mass="10238">MATTSTRHQPHHTLAIQPKSLTIIVGAVGSGKSSLISAILGEIHQTQGTRNARGNISYISQESWIQHDNLRNNILFSTPTINKYYMHANSTPI</sequence>
<comment type="caution">
    <text evidence="6">The sequence shown here is derived from an EMBL/GenBank/DDBJ whole genome shotgun (WGS) entry which is preliminary data.</text>
</comment>
<evidence type="ECO:0000313" key="7">
    <source>
        <dbReference type="Proteomes" id="UP000243217"/>
    </source>
</evidence>
<keyword evidence="4" id="KW-0067">ATP-binding</keyword>
<accession>A0A1V9YLS1</accession>
<dbReference type="GO" id="GO:0016887">
    <property type="term" value="F:ATP hydrolysis activity"/>
    <property type="evidence" value="ECO:0007669"/>
    <property type="project" value="InterPro"/>
</dbReference>
<dbReference type="EMBL" id="JNBS01003497">
    <property type="protein sequence ID" value="OQR86668.1"/>
    <property type="molecule type" value="Genomic_DNA"/>
</dbReference>
<gene>
    <name evidence="6" type="ORF">THRCLA_22956</name>
</gene>
<dbReference type="Proteomes" id="UP000243217">
    <property type="component" value="Unassembled WGS sequence"/>
</dbReference>
<evidence type="ECO:0000256" key="2">
    <source>
        <dbReference type="ARBA" id="ARBA00022737"/>
    </source>
</evidence>
<organism evidence="6 7">
    <name type="scientific">Thraustotheca clavata</name>
    <dbReference type="NCBI Taxonomy" id="74557"/>
    <lineage>
        <taxon>Eukaryota</taxon>
        <taxon>Sar</taxon>
        <taxon>Stramenopiles</taxon>
        <taxon>Oomycota</taxon>
        <taxon>Saprolegniomycetes</taxon>
        <taxon>Saprolegniales</taxon>
        <taxon>Achlyaceae</taxon>
        <taxon>Thraustotheca</taxon>
    </lineage>
</organism>
<dbReference type="STRING" id="74557.A0A1V9YLS1"/>
<evidence type="ECO:0000256" key="3">
    <source>
        <dbReference type="ARBA" id="ARBA00022741"/>
    </source>
</evidence>